<name>A0A2V4P026_9ACTN</name>
<keyword evidence="1" id="KW-1133">Transmembrane helix</keyword>
<proteinExistence type="predicted"/>
<dbReference type="EMBL" id="PYBW01000061">
    <property type="protein sequence ID" value="PYC77481.1"/>
    <property type="molecule type" value="Genomic_DNA"/>
</dbReference>
<keyword evidence="1" id="KW-0812">Transmembrane</keyword>
<gene>
    <name evidence="3" type="ORF">C7C46_18665</name>
</gene>
<protein>
    <submittedName>
        <fullName evidence="3">Pilus assembly protein TadE</fullName>
    </submittedName>
</protein>
<evidence type="ECO:0000259" key="2">
    <source>
        <dbReference type="Pfam" id="PF07811"/>
    </source>
</evidence>
<dbReference type="AlphaFoldDB" id="A0A2V4P026"/>
<keyword evidence="4" id="KW-1185">Reference proteome</keyword>
<reference evidence="3 4" key="1">
    <citation type="submission" date="2018-03" db="EMBL/GenBank/DDBJ databases">
        <title>Bioinformatic expansion and discovery of thiopeptide antibiotics.</title>
        <authorList>
            <person name="Schwalen C.J."/>
            <person name="Hudson G.A."/>
            <person name="Mitchell D.A."/>
        </authorList>
    </citation>
    <scope>NUCLEOTIDE SEQUENCE [LARGE SCALE GENOMIC DNA]</scope>
    <source>
        <strain evidence="3 4">ATCC 21389</strain>
    </source>
</reference>
<dbReference type="Proteomes" id="UP000248039">
    <property type="component" value="Unassembled WGS sequence"/>
</dbReference>
<organism evidence="3 4">
    <name type="scientific">Streptomyces tateyamensis</name>
    <dbReference type="NCBI Taxonomy" id="565073"/>
    <lineage>
        <taxon>Bacteria</taxon>
        <taxon>Bacillati</taxon>
        <taxon>Actinomycetota</taxon>
        <taxon>Actinomycetes</taxon>
        <taxon>Kitasatosporales</taxon>
        <taxon>Streptomycetaceae</taxon>
        <taxon>Streptomyces</taxon>
    </lineage>
</organism>
<accession>A0A2V4P026</accession>
<evidence type="ECO:0000313" key="4">
    <source>
        <dbReference type="Proteomes" id="UP000248039"/>
    </source>
</evidence>
<dbReference type="OrthoDB" id="4337166at2"/>
<dbReference type="InterPro" id="IPR049790">
    <property type="entry name" value="Rv3655c/TadE"/>
</dbReference>
<sequence>MLRTSGRRGRSGAGSPGGVDSGFVTAETAVVLPALITLMAMLIWGVLTAAAQLRCIDAARVAARAAARGDGNAVELAQSVAPSGAVVQVVESADTVRVQVEARSPGLGRLGTALSMQVSADAVATREDNVGREAP</sequence>
<comment type="caution">
    <text evidence="3">The sequence shown here is derived from an EMBL/GenBank/DDBJ whole genome shotgun (WGS) entry which is preliminary data.</text>
</comment>
<dbReference type="Pfam" id="PF07811">
    <property type="entry name" value="TadE"/>
    <property type="match status" value="1"/>
</dbReference>
<evidence type="ECO:0000256" key="1">
    <source>
        <dbReference type="SAM" id="Phobius"/>
    </source>
</evidence>
<dbReference type="NCBIfam" id="NF041390">
    <property type="entry name" value="TadE_Rv3655c"/>
    <property type="match status" value="1"/>
</dbReference>
<keyword evidence="1" id="KW-0472">Membrane</keyword>
<feature type="transmembrane region" description="Helical" evidence="1">
    <location>
        <begin position="30"/>
        <end position="50"/>
    </location>
</feature>
<dbReference type="InterPro" id="IPR012495">
    <property type="entry name" value="TadE-like_dom"/>
</dbReference>
<evidence type="ECO:0000313" key="3">
    <source>
        <dbReference type="EMBL" id="PYC77481.1"/>
    </source>
</evidence>
<feature type="domain" description="TadE-like" evidence="2">
    <location>
        <begin position="22"/>
        <end position="64"/>
    </location>
</feature>